<dbReference type="Proteomes" id="UP000310168">
    <property type="component" value="Unassembled WGS sequence"/>
</dbReference>
<dbReference type="PANTHER" id="PTHR47245:SF2">
    <property type="entry name" value="PEPTIDYL-PROLYL CIS-TRANS ISOMERASE HP_0175-RELATED"/>
    <property type="match status" value="1"/>
</dbReference>
<evidence type="ECO:0000313" key="2">
    <source>
        <dbReference type="EMBL" id="TKZ36122.1"/>
    </source>
</evidence>
<sequence>MSPKKIETKKKSNLVKTLQWLGVSVISVLLIVYFLVVDTRGNQTTPIIGTVNGTPIYYTSTSPYGRAFRSIEANYQQYGIQINNEMYSYIEDIAFRRAVATVLLDKIASKNIAVSDNIVVEVMKGQFVDTNGIYNDNAFQSFVKNTSKSELSRVEREIKENILSQTISVELFDNIKINSLETERNFIKTQTKRDIEMAYIDAVSIVENSEIPASDLERYFNENKTDFAQADISYIVLESGGVADNLYKTLNDDITLFEKNALERSVDTNNYRWEYITRMEMPSESFADSIFTNTKTNTLLQPIYVNGNYYIVLLNDIKLPEKYTDVKTDILKNEYLDANMNILLEAEKTRQSEILKSAFDRNNNLASLNNNGNIKYYKPSSPFYYNQGRLSSISGDIIPESSEETFYRRVFSLDVSSVSDVVRLESGVAIIRILSEEKPNMSEIANLVSYTKEELKSELGFYVEKEWQSRNIEKARVKKHNIR</sequence>
<accession>A0ABY2TTD7</accession>
<dbReference type="GO" id="GO:0016853">
    <property type="term" value="F:isomerase activity"/>
    <property type="evidence" value="ECO:0007669"/>
    <property type="project" value="UniProtKB-KW"/>
</dbReference>
<keyword evidence="3" id="KW-1185">Reference proteome</keyword>
<dbReference type="EMBL" id="SJDU01000023">
    <property type="protein sequence ID" value="TKZ36122.1"/>
    <property type="molecule type" value="Genomic_DNA"/>
</dbReference>
<dbReference type="SUPFAM" id="SSF109998">
    <property type="entry name" value="Triger factor/SurA peptide-binding domain-like"/>
    <property type="match status" value="1"/>
</dbReference>
<keyword evidence="1" id="KW-1133">Transmembrane helix</keyword>
<gene>
    <name evidence="2" type="ORF">EZH24_01770</name>
</gene>
<dbReference type="Pfam" id="PF13623">
    <property type="entry name" value="SurA_N_2"/>
    <property type="match status" value="1"/>
</dbReference>
<evidence type="ECO:0000256" key="1">
    <source>
        <dbReference type="SAM" id="Phobius"/>
    </source>
</evidence>
<proteinExistence type="predicted"/>
<dbReference type="PANTHER" id="PTHR47245">
    <property type="entry name" value="PEPTIDYLPROLYL ISOMERASE"/>
    <property type="match status" value="1"/>
</dbReference>
<reference evidence="2 3" key="1">
    <citation type="journal article" date="2019" name="Anaerobe">
        <title>Brachyspira catarrhinii sp. nov., an anaerobic intestinal spirochaete isolated from vervet monkeys may have been misidentified as Brachyspira aalborgi in previous studies.</title>
        <authorList>
            <person name="Phillips N.D."/>
            <person name="La T."/>
            <person name="Hampson D.J."/>
        </authorList>
    </citation>
    <scope>NUCLEOTIDE SEQUENCE [LARGE SCALE GENOMIC DNA]</scope>
    <source>
        <strain evidence="2 3">Z12</strain>
    </source>
</reference>
<protein>
    <submittedName>
        <fullName evidence="2">Peptidyl-prolyl cis-trans isomerase</fullName>
    </submittedName>
</protein>
<dbReference type="InterPro" id="IPR027304">
    <property type="entry name" value="Trigger_fact/SurA_dom_sf"/>
</dbReference>
<evidence type="ECO:0000313" key="3">
    <source>
        <dbReference type="Proteomes" id="UP000310168"/>
    </source>
</evidence>
<dbReference type="RefSeq" id="WP_137997423.1">
    <property type="nucleotide sequence ID" value="NZ_SJDU01000023.1"/>
</dbReference>
<keyword evidence="2" id="KW-0413">Isomerase</keyword>
<comment type="caution">
    <text evidence="2">The sequence shown here is derived from an EMBL/GenBank/DDBJ whole genome shotgun (WGS) entry which is preliminary data.</text>
</comment>
<dbReference type="InterPro" id="IPR050245">
    <property type="entry name" value="PrsA_foldase"/>
</dbReference>
<name>A0ABY2TTD7_9SPIR</name>
<keyword evidence="1" id="KW-0812">Transmembrane</keyword>
<organism evidence="2 3">
    <name type="scientific">Brachyspira catarrhinii</name>
    <dbReference type="NCBI Taxonomy" id="2528966"/>
    <lineage>
        <taxon>Bacteria</taxon>
        <taxon>Pseudomonadati</taxon>
        <taxon>Spirochaetota</taxon>
        <taxon>Spirochaetia</taxon>
        <taxon>Brachyspirales</taxon>
        <taxon>Brachyspiraceae</taxon>
        <taxon>Brachyspira</taxon>
    </lineage>
</organism>
<feature type="transmembrane region" description="Helical" evidence="1">
    <location>
        <begin position="20"/>
        <end position="37"/>
    </location>
</feature>
<keyword evidence="1" id="KW-0472">Membrane</keyword>